<dbReference type="Proteomes" id="UP001604336">
    <property type="component" value="Unassembled WGS sequence"/>
</dbReference>
<keyword evidence="3" id="KW-1185">Reference proteome</keyword>
<organism evidence="2 3">
    <name type="scientific">Abeliophyllum distichum</name>
    <dbReference type="NCBI Taxonomy" id="126358"/>
    <lineage>
        <taxon>Eukaryota</taxon>
        <taxon>Viridiplantae</taxon>
        <taxon>Streptophyta</taxon>
        <taxon>Embryophyta</taxon>
        <taxon>Tracheophyta</taxon>
        <taxon>Spermatophyta</taxon>
        <taxon>Magnoliopsida</taxon>
        <taxon>eudicotyledons</taxon>
        <taxon>Gunneridae</taxon>
        <taxon>Pentapetalae</taxon>
        <taxon>asterids</taxon>
        <taxon>lamiids</taxon>
        <taxon>Lamiales</taxon>
        <taxon>Oleaceae</taxon>
        <taxon>Forsythieae</taxon>
        <taxon>Abeliophyllum</taxon>
    </lineage>
</organism>
<sequence length="621" mass="71283">MSKEDNTVTTTFRTLVETAERKFARVRDVPLHPYGGSGVQQNGHFFHKVFKAYMRLWKYQQENRAKLVNSGLQRWEIGEIASRIGQLYFNQYLRTSEARFLLEAYIFYEAIIKRNYFEGSSEDRGVRFKELRFYARFLMVSLILNRVEMVKLLVEKFKDLVEDSNAKFRGTNFKEWRLVVQEIIRFSKADTATMNARPLRYSAMFDLHPTSLPYIARFHAKRLLKFQDALLTSYHKNEVKFAELTLDTFRMLQCLEWEPSGSFYQKQPVELTEMQTLADHSVTSGLIDINLVAGMTDPTLPPNPIKAVLYRPSVTQLMAVIATVCEELPTDSVMLIYLSAPGNSGRDSTSQMESSGISRKFSKPNTQFLNHHKLNKCLCENHVTPKGDLSQYFEDYLLLGPSRNGGSNILYPSDIIPFTRRPLFLIIDSDNSHAFKVLHGAERGEPAALFLSPSRPSFKNPIGSDMAQNGSQFTLFLTAPLQAFCQLVDYNLSSEDADMYNDAQSVISTAFTEWEVILCTSTSLDLVWAQLLSDPFLRRLILRFIFCRAVLALFHLARKWRSIFALFAYQNFPIPLLPSPKLCNLLSNDSQITLRLQTVLAFATTCKKKKKKKKNPYVVEF</sequence>
<name>A0ABD1V2Z6_9LAMI</name>
<evidence type="ECO:0000313" key="2">
    <source>
        <dbReference type="EMBL" id="KAL2531323.1"/>
    </source>
</evidence>
<protein>
    <recommendedName>
        <fullName evidence="1">RGS domain-containing protein</fullName>
    </recommendedName>
</protein>
<dbReference type="InterPro" id="IPR016137">
    <property type="entry name" value="RGS"/>
</dbReference>
<dbReference type="PANTHER" id="PTHR21243">
    <property type="entry name" value="PROTEIN SCAI"/>
    <property type="match status" value="1"/>
</dbReference>
<accession>A0ABD1V2Z6</accession>
<dbReference type="PROSITE" id="PS50132">
    <property type="entry name" value="RGS"/>
    <property type="match status" value="1"/>
</dbReference>
<evidence type="ECO:0000313" key="3">
    <source>
        <dbReference type="Proteomes" id="UP001604336"/>
    </source>
</evidence>
<dbReference type="AlphaFoldDB" id="A0ABD1V2Z6"/>
<feature type="domain" description="RGS" evidence="1">
    <location>
        <begin position="80"/>
        <end position="185"/>
    </location>
</feature>
<reference evidence="3" key="1">
    <citation type="submission" date="2024-07" db="EMBL/GenBank/DDBJ databases">
        <title>Two chromosome-level genome assemblies of Korean endemic species Abeliophyllum distichum and Forsythia ovata (Oleaceae).</title>
        <authorList>
            <person name="Jang H."/>
        </authorList>
    </citation>
    <scope>NUCLEOTIDE SEQUENCE [LARGE SCALE GENOMIC DNA]</scope>
</reference>
<gene>
    <name evidence="2" type="ORF">Adt_04674</name>
</gene>
<evidence type="ECO:0000259" key="1">
    <source>
        <dbReference type="PROSITE" id="PS50132"/>
    </source>
</evidence>
<proteinExistence type="predicted"/>
<dbReference type="InterPro" id="IPR022709">
    <property type="entry name" value="SCAI"/>
</dbReference>
<dbReference type="Pfam" id="PF12070">
    <property type="entry name" value="SCAI"/>
    <property type="match status" value="1"/>
</dbReference>
<comment type="caution">
    <text evidence="2">The sequence shown here is derived from an EMBL/GenBank/DDBJ whole genome shotgun (WGS) entry which is preliminary data.</text>
</comment>
<dbReference type="EMBL" id="JBFOLK010000002">
    <property type="protein sequence ID" value="KAL2531323.1"/>
    <property type="molecule type" value="Genomic_DNA"/>
</dbReference>